<protein>
    <submittedName>
        <fullName evidence="1">Uncharacterized protein</fullName>
    </submittedName>
</protein>
<dbReference type="SUPFAM" id="SSF53335">
    <property type="entry name" value="S-adenosyl-L-methionine-dependent methyltransferases"/>
    <property type="match status" value="1"/>
</dbReference>
<dbReference type="InterPro" id="IPR029063">
    <property type="entry name" value="SAM-dependent_MTases_sf"/>
</dbReference>
<comment type="caution">
    <text evidence="1">The sequence shown here is derived from an EMBL/GenBank/DDBJ whole genome shotgun (WGS) entry which is preliminary data.</text>
</comment>
<dbReference type="AlphaFoldDB" id="A0A0G1KSH5"/>
<organism evidence="1 2">
    <name type="scientific">Candidatus Giovannonibacteria bacterium GW2011_GWA1_44_25</name>
    <dbReference type="NCBI Taxonomy" id="1618645"/>
    <lineage>
        <taxon>Bacteria</taxon>
        <taxon>Candidatus Giovannoniibacteriota</taxon>
    </lineage>
</organism>
<name>A0A0G1KSH5_9BACT</name>
<dbReference type="EMBL" id="LCIR01000016">
    <property type="protein sequence ID" value="KKT59297.1"/>
    <property type="molecule type" value="Genomic_DNA"/>
</dbReference>
<dbReference type="Proteomes" id="UP000034087">
    <property type="component" value="Unassembled WGS sequence"/>
</dbReference>
<evidence type="ECO:0000313" key="2">
    <source>
        <dbReference type="Proteomes" id="UP000034087"/>
    </source>
</evidence>
<evidence type="ECO:0000313" key="1">
    <source>
        <dbReference type="EMBL" id="KKT59297.1"/>
    </source>
</evidence>
<reference evidence="1 2" key="1">
    <citation type="journal article" date="2015" name="Nature">
        <title>rRNA introns, odd ribosomes, and small enigmatic genomes across a large radiation of phyla.</title>
        <authorList>
            <person name="Brown C.T."/>
            <person name="Hug L.A."/>
            <person name="Thomas B.C."/>
            <person name="Sharon I."/>
            <person name="Castelle C.J."/>
            <person name="Singh A."/>
            <person name="Wilkins M.J."/>
            <person name="Williams K.H."/>
            <person name="Banfield J.F."/>
        </authorList>
    </citation>
    <scope>NUCLEOTIDE SEQUENCE [LARGE SCALE GENOMIC DNA]</scope>
</reference>
<gene>
    <name evidence="1" type="ORF">UW53_C0016G0007</name>
</gene>
<accession>A0A0G1KSH5</accession>
<sequence>MPLAEAAMRGAKRIWLIEKEVNMLSPELLETAFAAPYRIVIYTEDLERILAILVRAQVDVAFCQQGVNYWLDEITAKLVANVLAKNGLFIFNTFNKNLPKNP</sequence>
<proteinExistence type="predicted"/>